<organism evidence="1">
    <name type="scientific">Pantoea phage Survivor</name>
    <dbReference type="NCBI Taxonomy" id="3232176"/>
    <lineage>
        <taxon>Viruses</taxon>
        <taxon>Duplodnaviria</taxon>
        <taxon>Heunggongvirae</taxon>
        <taxon>Uroviricota</taxon>
        <taxon>Caudoviricetes</taxon>
    </lineage>
</organism>
<reference evidence="1" key="1">
    <citation type="submission" date="2024-06" db="EMBL/GenBank/DDBJ databases">
        <authorList>
            <person name="Gannavaram S."/>
            <person name="Nemani S."/>
            <person name="Datta M."/>
            <person name="Picchiottino A."/>
            <person name="Mereddy A."/>
            <person name="Gannavaram N."/>
            <person name="Honeycutt C."/>
            <person name="Tran D."/>
            <person name="Choi K."/>
            <person name="Srinivasan K."/>
            <person name="Johnson A."/>
        </authorList>
    </citation>
    <scope>NUCLEOTIDE SEQUENCE</scope>
</reference>
<name>A0AAU8KZR7_9CAUD</name>
<sequence length="109" mass="12243">MNNFAYVDHIADRNVEGVEYMINTLSEKDASVAKEAAVNGVVIGALKTIARNVFGNIPFFRPVITDNSVETFQIWFNEFAEANNLTKRIHVTGVWSEETKEAYDMIVNA</sequence>
<evidence type="ECO:0000313" key="1">
    <source>
        <dbReference type="EMBL" id="XCN28328.1"/>
    </source>
</evidence>
<dbReference type="EMBL" id="PP885733">
    <property type="protein sequence ID" value="XCN28328.1"/>
    <property type="molecule type" value="Genomic_DNA"/>
</dbReference>
<proteinExistence type="predicted"/>
<protein>
    <submittedName>
        <fullName evidence="1">Uncharacterized protein</fullName>
    </submittedName>
</protein>
<accession>A0AAU8KZR7</accession>